<keyword evidence="1" id="KW-1133">Transmembrane helix</keyword>
<gene>
    <name evidence="2" type="ORF">ACH429_01735</name>
</gene>
<dbReference type="RefSeq" id="WP_055471615.1">
    <property type="nucleotide sequence ID" value="NZ_JBIRWE010000001.1"/>
</dbReference>
<sequence length="80" mass="8548">MKTLLGVLCFVLISQGIGGLAYEFTDGWFRIWALVHRIPFLDGYETYASVALLTLGVAVGAATESLGKAAASPGKKERTE</sequence>
<reference evidence="2 3" key="1">
    <citation type="submission" date="2024-10" db="EMBL/GenBank/DDBJ databases">
        <title>The Natural Products Discovery Center: Release of the First 8490 Sequenced Strains for Exploring Actinobacteria Biosynthetic Diversity.</title>
        <authorList>
            <person name="Kalkreuter E."/>
            <person name="Kautsar S.A."/>
            <person name="Yang D."/>
            <person name="Bader C.D."/>
            <person name="Teijaro C.N."/>
            <person name="Fluegel L."/>
            <person name="Davis C.M."/>
            <person name="Simpson J.R."/>
            <person name="Lauterbach L."/>
            <person name="Steele A.D."/>
            <person name="Gui C."/>
            <person name="Meng S."/>
            <person name="Li G."/>
            <person name="Viehrig K."/>
            <person name="Ye F."/>
            <person name="Su P."/>
            <person name="Kiefer A.F."/>
            <person name="Nichols A."/>
            <person name="Cepeda A.J."/>
            <person name="Yan W."/>
            <person name="Fan B."/>
            <person name="Jiang Y."/>
            <person name="Adhikari A."/>
            <person name="Zheng C.-J."/>
            <person name="Schuster L."/>
            <person name="Cowan T.M."/>
            <person name="Smanski M.J."/>
            <person name="Chevrette M.G."/>
            <person name="De Carvalho L.P.S."/>
            <person name="Shen B."/>
        </authorList>
    </citation>
    <scope>NUCLEOTIDE SEQUENCE [LARGE SCALE GENOMIC DNA]</scope>
    <source>
        <strain evidence="2 3">NPDC020327</strain>
    </source>
</reference>
<evidence type="ECO:0000256" key="1">
    <source>
        <dbReference type="SAM" id="Phobius"/>
    </source>
</evidence>
<comment type="caution">
    <text evidence="2">The sequence shown here is derived from an EMBL/GenBank/DDBJ whole genome shotgun (WGS) entry which is preliminary data.</text>
</comment>
<organism evidence="2 3">
    <name type="scientific">Streptomyces pathocidini</name>
    <dbReference type="NCBI Taxonomy" id="1650571"/>
    <lineage>
        <taxon>Bacteria</taxon>
        <taxon>Bacillati</taxon>
        <taxon>Actinomycetota</taxon>
        <taxon>Actinomycetes</taxon>
        <taxon>Kitasatosporales</taxon>
        <taxon>Streptomycetaceae</taxon>
        <taxon>Streptomyces</taxon>
    </lineage>
</organism>
<keyword evidence="3" id="KW-1185">Reference proteome</keyword>
<proteinExistence type="predicted"/>
<name>A0ABW7UPX1_9ACTN</name>
<accession>A0ABW7UPX1</accession>
<evidence type="ECO:0000313" key="2">
    <source>
        <dbReference type="EMBL" id="MFI1962863.1"/>
    </source>
</evidence>
<dbReference type="Proteomes" id="UP001611548">
    <property type="component" value="Unassembled WGS sequence"/>
</dbReference>
<dbReference type="EMBL" id="JBIRWE010000001">
    <property type="protein sequence ID" value="MFI1962863.1"/>
    <property type="molecule type" value="Genomic_DNA"/>
</dbReference>
<evidence type="ECO:0000313" key="3">
    <source>
        <dbReference type="Proteomes" id="UP001611548"/>
    </source>
</evidence>
<keyword evidence="1" id="KW-0472">Membrane</keyword>
<protein>
    <submittedName>
        <fullName evidence="2">Uncharacterized protein</fullName>
    </submittedName>
</protein>
<feature type="transmembrane region" description="Helical" evidence="1">
    <location>
        <begin position="45"/>
        <end position="66"/>
    </location>
</feature>
<keyword evidence="1" id="KW-0812">Transmembrane</keyword>